<dbReference type="Pfam" id="PF13585">
    <property type="entry name" value="CHU_C"/>
    <property type="match status" value="1"/>
</dbReference>
<organism evidence="2 3">
    <name type="scientific">Zobellia barbeyronii</name>
    <dbReference type="NCBI Taxonomy" id="2748009"/>
    <lineage>
        <taxon>Bacteria</taxon>
        <taxon>Pseudomonadati</taxon>
        <taxon>Bacteroidota</taxon>
        <taxon>Flavobacteriia</taxon>
        <taxon>Flavobacteriales</taxon>
        <taxon>Flavobacteriaceae</taxon>
        <taxon>Zobellia</taxon>
    </lineage>
</organism>
<dbReference type="InterPro" id="IPR013783">
    <property type="entry name" value="Ig-like_fold"/>
</dbReference>
<dbReference type="InterPro" id="IPR035986">
    <property type="entry name" value="PKD_dom_sf"/>
</dbReference>
<dbReference type="PROSITE" id="PS50093">
    <property type="entry name" value="PKD"/>
    <property type="match status" value="1"/>
</dbReference>
<dbReference type="InterPro" id="IPR026341">
    <property type="entry name" value="T9SS_type_B"/>
</dbReference>
<accession>A0ABS5WG94</accession>
<comment type="caution">
    <text evidence="2">The sequence shown here is derived from an EMBL/GenBank/DDBJ whole genome shotgun (WGS) entry which is preliminary data.</text>
</comment>
<dbReference type="SUPFAM" id="SSF63829">
    <property type="entry name" value="Calcium-dependent phosphotriesterase"/>
    <property type="match status" value="1"/>
</dbReference>
<evidence type="ECO:0000259" key="1">
    <source>
        <dbReference type="PROSITE" id="PS50093"/>
    </source>
</evidence>
<name>A0ABS5WG94_9FLAO</name>
<protein>
    <submittedName>
        <fullName evidence="2">T9SS type B sorting domain-containing protein</fullName>
    </submittedName>
</protein>
<dbReference type="InterPro" id="IPR000601">
    <property type="entry name" value="PKD_dom"/>
</dbReference>
<dbReference type="Proteomes" id="UP000740413">
    <property type="component" value="Unassembled WGS sequence"/>
</dbReference>
<reference evidence="3" key="1">
    <citation type="submission" date="2023-07" db="EMBL/GenBank/DDBJ databases">
        <title>Zobellia barbeyronii sp. nov., a new marine flavobacterium, isolated from green and red algae.</title>
        <authorList>
            <person name="Nedashkovskaya O.I."/>
            <person name="Otstavnykh N."/>
            <person name="Zhukova N."/>
            <person name="Guzev K."/>
            <person name="Chausova V."/>
            <person name="Tekutyeva L."/>
            <person name="Mikhailov V."/>
            <person name="Isaeva M."/>
        </authorList>
    </citation>
    <scope>NUCLEOTIDE SEQUENCE [LARGE SCALE GENOMIC DNA]</scope>
    <source>
        <strain evidence="3">KMM 6746</strain>
    </source>
</reference>
<sequence>MQHAYSQREASRWYFGNNAGLDFNSGTPTPLLNGKLETHEGCSTISDQNGNLLFYSDGLNVWDKLHRLMPNGTGLFGHESSTQSSIIIPKNIERTQYYIFTVGEPDPDGNENKGLNYTLIDLTLNNGFGDVVTSEKNIHLITYNQNNSDELRLKCSEKVSAVQHEDGTSTWVITHFTDSFYAFKVDKNGVNTTPVISPSNTDVPTGGYKQNAIGYLKVSPDGKKLAIAHSQVSNSNVSGPKTQSRQSGKVLLYNFDANTGSVSNEQVLLSSKIPYGIEFSPKSTKLYTTVNNYKDDGSPLGSSLYQFDLTSSNIKESIQDINSSTNVAGALQLAIDGKIYRAGYSINNSGTNISVINNPETLGIGCNYVANTISLGGRFSELGLPPYVQSLFLLKFEFQNVCLGDETEFEIQGDAPFDSVTWDFDDGATSNEISPKHIYSAPGEYTVSLTKTIGSTVSDPITKTVIIFDTPKTPSDIVEYYQCTNTPNSNGLEKFNLANINSSVSLDTNQIINVFYYNDLPSAELDTTNVNALPMEYKNVVPDEILVAKVLNPISLCYSYAEVKLKVKQTLTLNIPNLKGCALDDGTGEFRLDLKRQAIRNDLNLTENSTIQFYLSENKALLGSGDYLPDTFTSSTNTIFVRVENENICYGSGTFDIEIEQFEIEPNQDVLLCGTDQEGTTLTSGIKNESNTSYTYLWSTGEMTSTINTTQEGIYFVTVTNDTGCSATSTISVEKTELPSIKNIKVSNDIVEVIMNSNRLFEYSLEYDGNYQQSNIFKNVATGTHIFYVRNIDRCGITSQEVSVLAYPKFFTPNGDQSNDYWQIEGFSSENQIRARISIFDRFGSLLAQIDPTSRGWDGNFNGQPLQSSDYWFSVSLANGSLLRGHFTLKR</sequence>
<proteinExistence type="predicted"/>
<evidence type="ECO:0000313" key="3">
    <source>
        <dbReference type="Proteomes" id="UP000740413"/>
    </source>
</evidence>
<dbReference type="Pfam" id="PF18911">
    <property type="entry name" value="PKD_4"/>
    <property type="match status" value="1"/>
</dbReference>
<dbReference type="NCBIfam" id="TIGR04131">
    <property type="entry name" value="Bac_Flav_CTERM"/>
    <property type="match status" value="1"/>
</dbReference>
<dbReference type="Gene3D" id="2.60.40.10">
    <property type="entry name" value="Immunoglobulins"/>
    <property type="match status" value="1"/>
</dbReference>
<keyword evidence="3" id="KW-1185">Reference proteome</keyword>
<dbReference type="RefSeq" id="WP_214612435.1">
    <property type="nucleotide sequence ID" value="NZ_JACATN010000004.1"/>
</dbReference>
<dbReference type="EMBL" id="JACATN010000004">
    <property type="protein sequence ID" value="MBT2162408.1"/>
    <property type="molecule type" value="Genomic_DNA"/>
</dbReference>
<dbReference type="SUPFAM" id="SSF49299">
    <property type="entry name" value="PKD domain"/>
    <property type="match status" value="1"/>
</dbReference>
<feature type="domain" description="PKD" evidence="1">
    <location>
        <begin position="416"/>
        <end position="452"/>
    </location>
</feature>
<evidence type="ECO:0000313" key="2">
    <source>
        <dbReference type="EMBL" id="MBT2162408.1"/>
    </source>
</evidence>
<dbReference type="CDD" id="cd00146">
    <property type="entry name" value="PKD"/>
    <property type="match status" value="1"/>
</dbReference>
<gene>
    <name evidence="2" type="ORF">HW347_14135</name>
</gene>